<dbReference type="AlphaFoldDB" id="A0A498N969"/>
<sequence>MDPYTYRHRHQDDHKCEKLETPKPRMAATKELVQKIVGQFFSSTFALDCIGFKFLSPAVWKSKKNAPPNKGRKGAKNAATAAKVALMKLKMHAAGDKGLPQTERTYFQVFLPKEAKDPSSPMFFCSKWSVGKVVDFAASQASLKNNNNVLTAKPVTKCLIGSRLGTVALLLLLILSATETSAHGTTVEHDLHIVHNVDNRSPEIDPFWYVGRGVRPIGRFGKRQSGGGLQPVVKSLELLLNTLRNKESLRSALADEDSDWLP</sequence>
<gene>
    <name evidence="2" type="ORF">ROHU_019416</name>
</gene>
<protein>
    <submittedName>
        <fullName evidence="2">AN1-type zinc finger 1</fullName>
    </submittedName>
</protein>
<dbReference type="PANTHER" id="PTHR17206:SF0">
    <property type="entry name" value="PRRP PROTEIN"/>
    <property type="match status" value="1"/>
</dbReference>
<dbReference type="EMBL" id="QBIY01011899">
    <property type="protein sequence ID" value="RXN28214.1"/>
    <property type="molecule type" value="Genomic_DNA"/>
</dbReference>
<reference evidence="2 3" key="1">
    <citation type="submission" date="2018-03" db="EMBL/GenBank/DDBJ databases">
        <title>Draft genome sequence of Rohu Carp (Labeo rohita).</title>
        <authorList>
            <person name="Das P."/>
            <person name="Kushwaha B."/>
            <person name="Joshi C.G."/>
            <person name="Kumar D."/>
            <person name="Nagpure N.S."/>
            <person name="Sahoo L."/>
            <person name="Das S.P."/>
            <person name="Bit A."/>
            <person name="Patnaik S."/>
            <person name="Meher P.K."/>
            <person name="Jayasankar P."/>
            <person name="Koringa P.G."/>
            <person name="Patel N.V."/>
            <person name="Hinsu A.T."/>
            <person name="Kumar R."/>
            <person name="Pandey M."/>
            <person name="Agarwal S."/>
            <person name="Srivastava S."/>
            <person name="Singh M."/>
            <person name="Iquebal M.A."/>
            <person name="Jaiswal S."/>
            <person name="Angadi U.B."/>
            <person name="Kumar N."/>
            <person name="Raza M."/>
            <person name="Shah T.M."/>
            <person name="Rai A."/>
            <person name="Jena J.K."/>
        </authorList>
    </citation>
    <scope>NUCLEOTIDE SEQUENCE [LARGE SCALE GENOMIC DNA]</scope>
    <source>
        <strain evidence="2">DASCIFA01</strain>
        <tissue evidence="2">Testis</tissue>
    </source>
</reference>
<name>A0A498N969_LABRO</name>
<keyword evidence="3" id="KW-1185">Reference proteome</keyword>
<comment type="caution">
    <text evidence="2">The sequence shown here is derived from an EMBL/GenBank/DDBJ whole genome shotgun (WGS) entry which is preliminary data.</text>
</comment>
<dbReference type="PANTHER" id="PTHR17206">
    <property type="entry name" value="PROLACTIN-RELEASING PEPTIDE"/>
    <property type="match status" value="1"/>
</dbReference>
<dbReference type="InterPro" id="IPR057358">
    <property type="entry name" value="UBL_ZFAND1-like"/>
</dbReference>
<feature type="domain" description="ZFAND1-like ubiquitin-like" evidence="1">
    <location>
        <begin position="123"/>
        <end position="151"/>
    </location>
</feature>
<dbReference type="Proteomes" id="UP000290572">
    <property type="component" value="Unassembled WGS sequence"/>
</dbReference>
<dbReference type="Gene3D" id="4.10.1110.10">
    <property type="entry name" value="AN1-like Zinc finger"/>
    <property type="match status" value="1"/>
</dbReference>
<evidence type="ECO:0000259" key="1">
    <source>
        <dbReference type="Pfam" id="PF25327"/>
    </source>
</evidence>
<evidence type="ECO:0000313" key="3">
    <source>
        <dbReference type="Proteomes" id="UP000290572"/>
    </source>
</evidence>
<organism evidence="2 3">
    <name type="scientific">Labeo rohita</name>
    <name type="common">Indian major carp</name>
    <name type="synonym">Cyprinus rohita</name>
    <dbReference type="NCBI Taxonomy" id="84645"/>
    <lineage>
        <taxon>Eukaryota</taxon>
        <taxon>Metazoa</taxon>
        <taxon>Chordata</taxon>
        <taxon>Craniata</taxon>
        <taxon>Vertebrata</taxon>
        <taxon>Euteleostomi</taxon>
        <taxon>Actinopterygii</taxon>
        <taxon>Neopterygii</taxon>
        <taxon>Teleostei</taxon>
        <taxon>Ostariophysi</taxon>
        <taxon>Cypriniformes</taxon>
        <taxon>Cyprinidae</taxon>
        <taxon>Labeoninae</taxon>
        <taxon>Labeonini</taxon>
        <taxon>Labeo</taxon>
    </lineage>
</organism>
<dbReference type="GO" id="GO:0005179">
    <property type="term" value="F:hormone activity"/>
    <property type="evidence" value="ECO:0007669"/>
    <property type="project" value="InterPro"/>
</dbReference>
<dbReference type="InterPro" id="IPR035896">
    <property type="entry name" value="AN1-like_Znf"/>
</dbReference>
<evidence type="ECO:0000313" key="2">
    <source>
        <dbReference type="EMBL" id="RXN28214.1"/>
    </source>
</evidence>
<dbReference type="STRING" id="84645.A0A498N969"/>
<dbReference type="Pfam" id="PF15172">
    <property type="entry name" value="Prolactin_RP"/>
    <property type="match status" value="1"/>
</dbReference>
<accession>A0A498N969</accession>
<proteinExistence type="predicted"/>
<dbReference type="InterPro" id="IPR026194">
    <property type="entry name" value="PrRP"/>
</dbReference>
<dbReference type="Pfam" id="PF25327">
    <property type="entry name" value="UBL_ZFAND1"/>
    <property type="match status" value="1"/>
</dbReference>